<keyword evidence="2" id="KW-0378">Hydrolase</keyword>
<dbReference type="EC" id="3.5.1.81" evidence="2"/>
<proteinExistence type="predicted"/>
<dbReference type="GO" id="GO:0005829">
    <property type="term" value="C:cytosol"/>
    <property type="evidence" value="ECO:0007669"/>
    <property type="project" value="TreeGrafter"/>
</dbReference>
<dbReference type="InterPro" id="IPR023100">
    <property type="entry name" value="D-aminoacylase_insert_dom_sf"/>
</dbReference>
<dbReference type="CDD" id="cd01297">
    <property type="entry name" value="D-aminoacylase"/>
    <property type="match status" value="1"/>
</dbReference>
<evidence type="ECO:0000313" key="2">
    <source>
        <dbReference type="EMBL" id="VAW32491.1"/>
    </source>
</evidence>
<dbReference type="PANTHER" id="PTHR11647:SF1">
    <property type="entry name" value="COLLAPSIN RESPONSE MEDIATOR PROTEIN"/>
    <property type="match status" value="1"/>
</dbReference>
<name>A0A3B0UMT8_9ZZZZ</name>
<dbReference type="EMBL" id="UOEU01000364">
    <property type="protein sequence ID" value="VAW32491.1"/>
    <property type="molecule type" value="Genomic_DNA"/>
</dbReference>
<dbReference type="InterPro" id="IPR011059">
    <property type="entry name" value="Metal-dep_hydrolase_composite"/>
</dbReference>
<dbReference type="Gene3D" id="3.30.1490.130">
    <property type="entry name" value="D-aminoacylase. Domain 3"/>
    <property type="match status" value="1"/>
</dbReference>
<gene>
    <name evidence="2" type="ORF">MNBD_CHLOROFLEXI01-1543</name>
</gene>
<dbReference type="InterPro" id="IPR013108">
    <property type="entry name" value="Amidohydro_3"/>
</dbReference>
<protein>
    <submittedName>
        <fullName evidence="2">N-acyl-D-amino-acid deacylase</fullName>
        <ecNumber evidence="2">3.5.1.81</ecNumber>
    </submittedName>
</protein>
<dbReference type="InterPro" id="IPR050378">
    <property type="entry name" value="Metallo-dep_Hydrolases_sf"/>
</dbReference>
<dbReference type="SUPFAM" id="SSF51556">
    <property type="entry name" value="Metallo-dependent hydrolases"/>
    <property type="match status" value="1"/>
</dbReference>
<reference evidence="2" key="1">
    <citation type="submission" date="2018-06" db="EMBL/GenBank/DDBJ databases">
        <authorList>
            <person name="Zhirakovskaya E."/>
        </authorList>
    </citation>
    <scope>NUCLEOTIDE SEQUENCE</scope>
</reference>
<evidence type="ECO:0000259" key="1">
    <source>
        <dbReference type="Pfam" id="PF07969"/>
    </source>
</evidence>
<dbReference type="Pfam" id="PF07969">
    <property type="entry name" value="Amidohydro_3"/>
    <property type="match status" value="1"/>
</dbReference>
<dbReference type="GO" id="GO:0016812">
    <property type="term" value="F:hydrolase activity, acting on carbon-nitrogen (but not peptide) bonds, in cyclic amides"/>
    <property type="evidence" value="ECO:0007669"/>
    <property type="project" value="TreeGrafter"/>
</dbReference>
<dbReference type="PANTHER" id="PTHR11647">
    <property type="entry name" value="HYDRANTOINASE/DIHYDROPYRIMIDINASE FAMILY MEMBER"/>
    <property type="match status" value="1"/>
</dbReference>
<feature type="domain" description="Amidohydrolase 3" evidence="1">
    <location>
        <begin position="394"/>
        <end position="497"/>
    </location>
</feature>
<sequence>MFDTIIRNGTVIDGRNQPRFRADIGIQGNRIGAIGMLDGVDAKQSIDATGLIVAPGFIDVHTHSDGWLLKNPHLPSKTSQGFTTEFLMLDGISYAPVDRHTIREWIYYLRPLNGLQFSDYSGWESIADYMALLDGKTVQNTATFIPYANVRTLACGFGQQFPDDFQMLQIKRLIRQGMEEGALGISNGLDYLDECFAQTDEWIEACRVMSPDGVYVTHVRYALGTLEGVKEAVEIGRKAAVPVHISHLKATSEAEAAAILDYIDRIAVNEVDFSFDVYPYLPSSTMLQYLLPHEVWLEGPIKAVGKLTDIHSRAKFARSLTHMDLNSVRIAWVAGRANQQHQGKTLRQYVDETGRAAADALCDLLIEEGMAVLLVFHLGDDHLVSPFLAHERYMMGSDGIYFPGGVIHPRQYGSGARLLGECVRNRGLFSLETAVYKMSGFPAARFGLKSRGTLQEGNFADITLFDAKTVSDKATYQNPYQYAEGIVGLWVNGQIVIEEGKHLAEGSFVPNGRFLKMNR</sequence>
<dbReference type="SUPFAM" id="SSF51338">
    <property type="entry name" value="Composite domain of metallo-dependent hydrolases"/>
    <property type="match status" value="1"/>
</dbReference>
<dbReference type="AlphaFoldDB" id="A0A3B0UMT8"/>
<dbReference type="InterPro" id="IPR032466">
    <property type="entry name" value="Metal_Hydrolase"/>
</dbReference>
<dbReference type="GO" id="GO:0047420">
    <property type="term" value="F:N-acyl-D-amino-acid deacylase activity"/>
    <property type="evidence" value="ECO:0007669"/>
    <property type="project" value="UniProtKB-EC"/>
</dbReference>
<dbReference type="Gene3D" id="3.20.20.140">
    <property type="entry name" value="Metal-dependent hydrolases"/>
    <property type="match status" value="1"/>
</dbReference>
<accession>A0A3B0UMT8</accession>
<dbReference type="Gene3D" id="2.30.40.10">
    <property type="entry name" value="Urease, subunit C, domain 1"/>
    <property type="match status" value="1"/>
</dbReference>
<organism evidence="2">
    <name type="scientific">hydrothermal vent metagenome</name>
    <dbReference type="NCBI Taxonomy" id="652676"/>
    <lineage>
        <taxon>unclassified sequences</taxon>
        <taxon>metagenomes</taxon>
        <taxon>ecological metagenomes</taxon>
    </lineage>
</organism>